<feature type="region of interest" description="Disordered" evidence="11">
    <location>
        <begin position="723"/>
        <end position="744"/>
    </location>
</feature>
<comment type="caution">
    <text evidence="16">The sequence shown here is derived from an EMBL/GenBank/DDBJ whole genome shotgun (WGS) entry which is preliminary data.</text>
</comment>
<keyword evidence="9 12" id="KW-0472">Membrane</keyword>
<dbReference type="SUPFAM" id="SSF52172">
    <property type="entry name" value="CheY-like"/>
    <property type="match status" value="1"/>
</dbReference>
<keyword evidence="18" id="KW-1185">Reference proteome</keyword>
<dbReference type="SUPFAM" id="SSF55874">
    <property type="entry name" value="ATPase domain of HSP90 chaperone/DNA topoisomerase II/histidine kinase"/>
    <property type="match status" value="1"/>
</dbReference>
<feature type="region of interest" description="Disordered" evidence="11">
    <location>
        <begin position="1881"/>
        <end position="1909"/>
    </location>
</feature>
<feature type="transmembrane region" description="Helical" evidence="12">
    <location>
        <begin position="28"/>
        <end position="53"/>
    </location>
</feature>
<evidence type="ECO:0000256" key="1">
    <source>
        <dbReference type="ARBA" id="ARBA00000085"/>
    </source>
</evidence>
<comment type="subcellular location">
    <subcellularLocation>
        <location evidence="2">Membrane</location>
        <topology evidence="2">Multi-pass membrane protein</topology>
    </subcellularLocation>
</comment>
<keyword evidence="8 12" id="KW-1133">Transmembrane helix</keyword>
<evidence type="ECO:0000256" key="6">
    <source>
        <dbReference type="ARBA" id="ARBA00022692"/>
    </source>
</evidence>
<feature type="region of interest" description="Disordered" evidence="11">
    <location>
        <begin position="1202"/>
        <end position="1221"/>
    </location>
</feature>
<evidence type="ECO:0000256" key="3">
    <source>
        <dbReference type="ARBA" id="ARBA00008130"/>
    </source>
</evidence>
<dbReference type="InterPro" id="IPR005467">
    <property type="entry name" value="His_kinase_dom"/>
</dbReference>
<feature type="transmembrane region" description="Helical" evidence="12">
    <location>
        <begin position="198"/>
        <end position="214"/>
    </location>
</feature>
<feature type="modified residue" description="4-aspartylphosphate" evidence="10">
    <location>
        <position position="1066"/>
    </location>
</feature>
<keyword evidence="7" id="KW-0418">Kinase</keyword>
<dbReference type="InterPro" id="IPR001425">
    <property type="entry name" value="Arc/bac/fun_rhodopsins"/>
</dbReference>
<evidence type="ECO:0000259" key="14">
    <source>
        <dbReference type="PROSITE" id="PS50110"/>
    </source>
</evidence>
<feature type="transmembrane region" description="Helical" evidence="12">
    <location>
        <begin position="108"/>
        <end position="125"/>
    </location>
</feature>
<feature type="compositionally biased region" description="Polar residues" evidence="11">
    <location>
        <begin position="652"/>
        <end position="673"/>
    </location>
</feature>
<evidence type="ECO:0000256" key="8">
    <source>
        <dbReference type="ARBA" id="ARBA00022989"/>
    </source>
</evidence>
<feature type="domain" description="Response regulatory" evidence="14">
    <location>
        <begin position="971"/>
        <end position="1133"/>
    </location>
</feature>
<dbReference type="OrthoDB" id="60033at2759"/>
<evidence type="ECO:0000256" key="5">
    <source>
        <dbReference type="ARBA" id="ARBA00022679"/>
    </source>
</evidence>
<organism evidence="16 17">
    <name type="scientific">Volvox reticuliferus</name>
    <dbReference type="NCBI Taxonomy" id="1737510"/>
    <lineage>
        <taxon>Eukaryota</taxon>
        <taxon>Viridiplantae</taxon>
        <taxon>Chlorophyta</taxon>
        <taxon>core chlorophytes</taxon>
        <taxon>Chlorophyceae</taxon>
        <taxon>CS clade</taxon>
        <taxon>Chlamydomonadales</taxon>
        <taxon>Volvocaceae</taxon>
        <taxon>Volvox</taxon>
    </lineage>
</organism>
<sequence length="1948" mass="200337">MESDVLGHRSRVVLKTVSRMPRTFMSQLYAVDMAVAGWFSLGSLLYAICGYYLRNENDDRSCNAGIGEQVASVEWTFQVQTAAFGAVLLLNLLNLGMRQHLLPFKCNLLLLYINGVAFVTDLLLWRGQTIVLLSSSGRPFAPLRYVQWCHSTPTMIYMLALLADVRGWQLAVPLLSDVAMVASGLAACYTRGLYKDAMTLVSFAAFALVLYHIYSMFHKTLSGDVSPEQRSTLRTVLALLLALWSAFPVVWLAADWHLMSPQAEAVCWGVCDYLAKVVFSSQLWQSNLTEVQLRRDRALEAWEASNRVEAVARLTALLKQRDDLLSTLSHELRTPLAGIVALSETLCQEVSATLPRSAQNVATVRATATCMLNIVTSTLDSFAARHGAESSRASHLGDEAPWPAAPTVPLFPVDLRPLVETVTTVLRPLAHDGVLIVSDLPTNLPQVTADATRLSQVLYNLVGNAMRFTSHGEVRVAARVVLPEGSDTALGRSVDSAAADPTVFNSNPTANGNGGGIWRYARPRLSQSSASSCSSVVSFPAGTQVEVSVEDTGVGIAQELLDELFLPYRTGNCVQCGDASGGSPSPDVVVVTGRASKSIGGTGLGLYLVRLALRAQGSDITAESAPGIGSVFRFRLAVAQQQQQISQQIYQPNRSSSNAQVQQSGPHSKLQQQGATLDDVPFFQRHPNQQQLHNEESGSHRRLSGSACDCREARCSCTLSAATAGSDGSGAERALAVPSSPKQTLLSSPKPWIASATARLVKLSSTAGAGGRTNGCASSSGGAGLTAAVATGLASSSQRPSLPVQGHSRYIHGRPLRMSLDEQCKILQLAPPGVATAASSFGERCKSACVGGRCVSEVPCTTCEAPASSSEAHDAAPSGPAASVAVDALPAAADTGAGVVGGLAVLAPPVRVLTPTLTPAPTPTAATSQVSTAVAASLTPFDVAHAIEEGRALARAGLRPNFRHRNNGTLQVLSVDDDPINQLVAGQMLVSQSWKVVKCMNGPEALAYLQLMPKPSTAAPAASTAGSSQSAPAVTSPKAASSLLPAVIAAQPLLLPAVLPDCVLLDVMMPGMSGFEVCRKLRQHFSSAQLPIIIVSAKGDSAAVDEAFDAGADDYMTKPYKRTEMVARIRAQIRIRDSVLDGAAVAATAAVVTQSTPHADILSAPPQFPVATGPAVTHTGGSTRRPCSTVLAAKGLLACSGTASELPSPSPSPLHPLSHPQHLPSTRLASIDVLPLQQPTPDAIRMRMEARSGGLDGSWGRVGLYKRDSILGRTAAGEGGSTPWDPSARIVPTKDPVTAPATVISLPQNDLQSLDAGFVAAAAPPVSVESSDDLQGRVNVLSTGPTLTADMTVGTSRALPRAPEGAAAAESSAASAVLPANTACSSPATCTSSHMLLDRAIATATNSSETASITAGGIVSAAADVTSMPATAQVAPAICNSSSEGDHLYDAESVGAAALLREVLTEVRRSRAVEADIEKLTSRVVALRTACCTLAAERDGWRRQARDLRALLAGGFHGAAAVAAAAAVATPPCPPVVQTKAQSVTPPQLTLADALAAAHGSRSSADSLSVAASGGGAYQGGTQNCAVAAQLEDLKKEAALLRQQLSMALVSVGGNVSIPLGAADTGGSRTFGLASGGPSVPPQRTPLPLPRASDSPQSVATAGDVERSGGGGDAAPAWGVSVFPNANYGAAPDFFLTTETSGLSAGSGHGGGACDSCTVAEGVGLRGKPAGLAASSAQPLLSAPRIGTGTDAKSAAEKQSRRALAKATSASLVAAPAGPGPWGGLVAVQQGAAATQVKGAEEAPSSDDRCVAPLTASTLVDSAQGAGGTASDAAAVVPLALPLTKADPQQLLGEMQGSSVASNGGRWITTSASVEEELLQANSASRAPGAPTSSSRSSRSKGGGGSVGTGGILRMLCSKGAAPVGVPHASSPRRNSHQQQQQQQSLCL</sequence>
<evidence type="ECO:0000256" key="11">
    <source>
        <dbReference type="SAM" id="MobiDB-lite"/>
    </source>
</evidence>
<feature type="transmembrane region" description="Helical" evidence="12">
    <location>
        <begin position="77"/>
        <end position="96"/>
    </location>
</feature>
<evidence type="ECO:0000313" key="15">
    <source>
        <dbReference type="EMBL" id="GIL91082.1"/>
    </source>
</evidence>
<feature type="region of interest" description="Disordered" evidence="11">
    <location>
        <begin position="1921"/>
        <end position="1948"/>
    </location>
</feature>
<feature type="region of interest" description="Disordered" evidence="11">
    <location>
        <begin position="1629"/>
        <end position="1672"/>
    </location>
</feature>
<dbReference type="CDD" id="cd00082">
    <property type="entry name" value="HisKA"/>
    <property type="match status" value="1"/>
</dbReference>
<evidence type="ECO:0000256" key="2">
    <source>
        <dbReference type="ARBA" id="ARBA00004141"/>
    </source>
</evidence>
<dbReference type="EMBL" id="BNCQ01000017">
    <property type="protein sequence ID" value="GIM05043.1"/>
    <property type="molecule type" value="Genomic_DNA"/>
</dbReference>
<dbReference type="Pfam" id="PF01036">
    <property type="entry name" value="Bac_rhodopsin"/>
    <property type="match status" value="1"/>
</dbReference>
<dbReference type="Gene3D" id="1.20.1070.10">
    <property type="entry name" value="Rhodopsin 7-helix transmembrane proteins"/>
    <property type="match status" value="1"/>
</dbReference>
<keyword evidence="6 12" id="KW-0812">Transmembrane</keyword>
<feature type="compositionally biased region" description="Low complexity" evidence="11">
    <location>
        <begin position="1883"/>
        <end position="1897"/>
    </location>
</feature>
<evidence type="ECO:0000313" key="17">
    <source>
        <dbReference type="Proteomes" id="UP000722791"/>
    </source>
</evidence>
<comment type="similarity">
    <text evidence="3">Belongs to the archaeal/bacterial/fungal opsin family.</text>
</comment>
<dbReference type="Pfam" id="PF00512">
    <property type="entry name" value="HisKA"/>
    <property type="match status" value="1"/>
</dbReference>
<evidence type="ECO:0000256" key="7">
    <source>
        <dbReference type="ARBA" id="ARBA00022777"/>
    </source>
</evidence>
<proteinExistence type="inferred from homology"/>
<feature type="region of interest" description="Disordered" evidence="11">
    <location>
        <begin position="647"/>
        <end position="673"/>
    </location>
</feature>
<dbReference type="PROSITE" id="PS50110">
    <property type="entry name" value="RESPONSE_REGULATORY"/>
    <property type="match status" value="1"/>
</dbReference>
<evidence type="ECO:0000313" key="16">
    <source>
        <dbReference type="EMBL" id="GIM05043.1"/>
    </source>
</evidence>
<dbReference type="SMART" id="SM00387">
    <property type="entry name" value="HATPase_c"/>
    <property type="match status" value="1"/>
</dbReference>
<comment type="catalytic activity">
    <reaction evidence="1">
        <text>ATP + protein L-histidine = ADP + protein N-phospho-L-histidine.</text>
        <dbReference type="EC" id="2.7.13.3"/>
    </reaction>
</comment>
<dbReference type="PROSITE" id="PS50109">
    <property type="entry name" value="HIS_KIN"/>
    <property type="match status" value="1"/>
</dbReference>
<reference evidence="16" key="1">
    <citation type="journal article" date="2021" name="Proc. Natl. Acad. Sci. U.S.A.">
        <title>Three genomes in the algal genus Volvox reveal the fate of a haploid sex-determining region after a transition to homothallism.</title>
        <authorList>
            <person name="Yamamoto K."/>
            <person name="Hamaji T."/>
            <person name="Kawai-Toyooka H."/>
            <person name="Matsuzaki R."/>
            <person name="Takahashi F."/>
            <person name="Nishimura Y."/>
            <person name="Kawachi M."/>
            <person name="Noguchi H."/>
            <person name="Minakuchi Y."/>
            <person name="Umen J.G."/>
            <person name="Toyoda A."/>
            <person name="Nozaki H."/>
        </authorList>
    </citation>
    <scope>NUCLEOTIDE SEQUENCE</scope>
    <source>
        <strain evidence="16">NIES-3785</strain>
        <strain evidence="15">NIES-3786</strain>
    </source>
</reference>
<dbReference type="SMART" id="SM00448">
    <property type="entry name" value="REC"/>
    <property type="match status" value="1"/>
</dbReference>
<dbReference type="SUPFAM" id="SSF47384">
    <property type="entry name" value="Homodimeric domain of signal transducing histidine kinase"/>
    <property type="match status" value="1"/>
</dbReference>
<dbReference type="EMBL" id="BNCP01000062">
    <property type="protein sequence ID" value="GIL91082.1"/>
    <property type="molecule type" value="Genomic_DNA"/>
</dbReference>
<feature type="compositionally biased region" description="Low complexity" evidence="11">
    <location>
        <begin position="1938"/>
        <end position="1948"/>
    </location>
</feature>
<protein>
    <recommendedName>
        <fullName evidence="4">histidine kinase</fullName>
        <ecNumber evidence="4">2.7.13.3</ecNumber>
    </recommendedName>
</protein>
<dbReference type="InterPro" id="IPR036890">
    <property type="entry name" value="HATPase_C_sf"/>
</dbReference>
<dbReference type="Pfam" id="PF02518">
    <property type="entry name" value="HATPase_c"/>
    <property type="match status" value="1"/>
</dbReference>
<keyword evidence="5" id="KW-0808">Transferase</keyword>
<dbReference type="PRINTS" id="PR00251">
    <property type="entry name" value="BACTRLOPSIN"/>
</dbReference>
<gene>
    <name evidence="15" type="ORF">Vretifemale_18757</name>
    <name evidence="16" type="ORF">Vretimale_9508</name>
</gene>
<dbReference type="GO" id="GO:0000155">
    <property type="term" value="F:phosphorelay sensor kinase activity"/>
    <property type="evidence" value="ECO:0007669"/>
    <property type="project" value="InterPro"/>
</dbReference>
<feature type="domain" description="Histidine kinase" evidence="13">
    <location>
        <begin position="327"/>
        <end position="640"/>
    </location>
</feature>
<dbReference type="InterPro" id="IPR003661">
    <property type="entry name" value="HisK_dim/P_dom"/>
</dbReference>
<evidence type="ECO:0000313" key="18">
    <source>
        <dbReference type="Proteomes" id="UP000747110"/>
    </source>
</evidence>
<dbReference type="Proteomes" id="UP000722791">
    <property type="component" value="Unassembled WGS sequence"/>
</dbReference>
<feature type="transmembrane region" description="Helical" evidence="12">
    <location>
        <begin position="235"/>
        <end position="254"/>
    </location>
</feature>
<dbReference type="PANTHER" id="PTHR43047">
    <property type="entry name" value="TWO-COMPONENT HISTIDINE PROTEIN KINASE"/>
    <property type="match status" value="1"/>
</dbReference>
<keyword evidence="10" id="KW-0597">Phosphoprotein</keyword>
<dbReference type="Pfam" id="PF00072">
    <property type="entry name" value="Response_reg"/>
    <property type="match status" value="1"/>
</dbReference>
<dbReference type="Gene3D" id="1.10.287.130">
    <property type="match status" value="1"/>
</dbReference>
<dbReference type="InterPro" id="IPR003594">
    <property type="entry name" value="HATPase_dom"/>
</dbReference>
<evidence type="ECO:0000256" key="10">
    <source>
        <dbReference type="PROSITE-ProRule" id="PRU00169"/>
    </source>
</evidence>
<dbReference type="CDD" id="cd17574">
    <property type="entry name" value="REC_OmpR"/>
    <property type="match status" value="1"/>
</dbReference>
<dbReference type="SMART" id="SM01021">
    <property type="entry name" value="Bac_rhodopsin"/>
    <property type="match status" value="1"/>
</dbReference>
<dbReference type="GO" id="GO:0016020">
    <property type="term" value="C:membrane"/>
    <property type="evidence" value="ECO:0007669"/>
    <property type="project" value="UniProtKB-SubCell"/>
</dbReference>
<dbReference type="SUPFAM" id="SSF81321">
    <property type="entry name" value="Family A G protein-coupled receptor-like"/>
    <property type="match status" value="1"/>
</dbReference>
<dbReference type="PANTHER" id="PTHR43047:SF64">
    <property type="entry name" value="HISTIDINE KINASE CONTAINING CHEY-HOMOLOGOUS RECEIVER DOMAIN AND PAS DOMAIN-RELATED"/>
    <property type="match status" value="1"/>
</dbReference>
<accession>A0A8J4LQ33</accession>
<feature type="compositionally biased region" description="Pro residues" evidence="11">
    <location>
        <begin position="1639"/>
        <end position="1649"/>
    </location>
</feature>
<evidence type="ECO:0000256" key="4">
    <source>
        <dbReference type="ARBA" id="ARBA00012438"/>
    </source>
</evidence>
<dbReference type="InterPro" id="IPR011006">
    <property type="entry name" value="CheY-like_superfamily"/>
</dbReference>
<dbReference type="EC" id="2.7.13.3" evidence="4"/>
<dbReference type="InterPro" id="IPR001789">
    <property type="entry name" value="Sig_transdc_resp-reg_receiver"/>
</dbReference>
<dbReference type="InterPro" id="IPR036097">
    <property type="entry name" value="HisK_dim/P_sf"/>
</dbReference>
<evidence type="ECO:0000259" key="13">
    <source>
        <dbReference type="PROSITE" id="PS50109"/>
    </source>
</evidence>
<evidence type="ECO:0000256" key="9">
    <source>
        <dbReference type="ARBA" id="ARBA00023136"/>
    </source>
</evidence>
<name>A0A8J4LQ33_9CHLO</name>
<evidence type="ECO:0000256" key="12">
    <source>
        <dbReference type="SAM" id="Phobius"/>
    </source>
</evidence>
<dbReference type="Proteomes" id="UP000747110">
    <property type="component" value="Unassembled WGS sequence"/>
</dbReference>
<dbReference type="Gene3D" id="3.40.50.2300">
    <property type="match status" value="1"/>
</dbReference>
<dbReference type="SMART" id="SM00388">
    <property type="entry name" value="HisKA"/>
    <property type="match status" value="1"/>
</dbReference>
<dbReference type="Gene3D" id="3.30.565.10">
    <property type="entry name" value="Histidine kinase-like ATPase, C-terminal domain"/>
    <property type="match status" value="1"/>
</dbReference>